<evidence type="ECO:0000256" key="3">
    <source>
        <dbReference type="ARBA" id="ARBA00012417"/>
    </source>
</evidence>
<dbReference type="CDD" id="cd09859">
    <property type="entry name" value="PIN_53EXO"/>
    <property type="match status" value="1"/>
</dbReference>
<dbReference type="PROSITE" id="PS00447">
    <property type="entry name" value="DNA_POLYMERASE_A"/>
    <property type="match status" value="1"/>
</dbReference>
<feature type="domain" description="3'-5' exonuclease" evidence="18">
    <location>
        <begin position="348"/>
        <end position="561"/>
    </location>
</feature>
<dbReference type="SMART" id="SM00279">
    <property type="entry name" value="HhH2"/>
    <property type="match status" value="1"/>
</dbReference>
<keyword evidence="14 17" id="KW-0234">DNA repair</keyword>
<comment type="function">
    <text evidence="17">In addition to polymerase activity, this DNA polymerase exhibits 3'-5' and 5'-3' exonuclease activity.</text>
</comment>
<dbReference type="FunFam" id="1.10.150.20:FF:000003">
    <property type="entry name" value="DNA polymerase I"/>
    <property type="match status" value="1"/>
</dbReference>
<dbReference type="InterPro" id="IPR002562">
    <property type="entry name" value="3'-5'_exonuclease_dom"/>
</dbReference>
<dbReference type="Pfam" id="PF00476">
    <property type="entry name" value="DNA_pol_A"/>
    <property type="match status" value="1"/>
</dbReference>
<keyword evidence="7 17" id="KW-0235">DNA replication</keyword>
<dbReference type="Gene3D" id="3.30.70.370">
    <property type="match status" value="1"/>
</dbReference>
<dbReference type="PANTHER" id="PTHR10133:SF27">
    <property type="entry name" value="DNA POLYMERASE NU"/>
    <property type="match status" value="1"/>
</dbReference>
<evidence type="ECO:0000256" key="16">
    <source>
        <dbReference type="NCBIfam" id="TIGR00593"/>
    </source>
</evidence>
<dbReference type="eggNOG" id="COG0749">
    <property type="taxonomic scope" value="Bacteria"/>
</dbReference>
<dbReference type="GO" id="GO:0006302">
    <property type="term" value="P:double-strand break repair"/>
    <property type="evidence" value="ECO:0007669"/>
    <property type="project" value="TreeGrafter"/>
</dbReference>
<evidence type="ECO:0000256" key="11">
    <source>
        <dbReference type="ARBA" id="ARBA00022839"/>
    </source>
</evidence>
<keyword evidence="12 17" id="KW-0239">DNA-directed DNA polymerase</keyword>
<dbReference type="SUPFAM" id="SSF53098">
    <property type="entry name" value="Ribonuclease H-like"/>
    <property type="match status" value="1"/>
</dbReference>
<feature type="domain" description="5'-3' exonuclease" evidence="19">
    <location>
        <begin position="17"/>
        <end position="272"/>
    </location>
</feature>
<organism evidence="21 22">
    <name type="scientific">Puniceispirillum marinum (strain IMCC1322)</name>
    <dbReference type="NCBI Taxonomy" id="488538"/>
    <lineage>
        <taxon>Bacteria</taxon>
        <taxon>Pseudomonadati</taxon>
        <taxon>Pseudomonadota</taxon>
        <taxon>Alphaproteobacteria</taxon>
        <taxon>Candidatus Puniceispirillales</taxon>
        <taxon>Candidatus Puniceispirillaceae</taxon>
        <taxon>Candidatus Puniceispirillum</taxon>
    </lineage>
</organism>
<dbReference type="RefSeq" id="WP_013046138.1">
    <property type="nucleotide sequence ID" value="NC_014010.1"/>
</dbReference>
<evidence type="ECO:0000256" key="10">
    <source>
        <dbReference type="ARBA" id="ARBA00022801"/>
    </source>
</evidence>
<dbReference type="GO" id="GO:0008409">
    <property type="term" value="F:5'-3' exonuclease activity"/>
    <property type="evidence" value="ECO:0007669"/>
    <property type="project" value="UniProtKB-UniRule"/>
</dbReference>
<evidence type="ECO:0000256" key="4">
    <source>
        <dbReference type="ARBA" id="ARBA00020311"/>
    </source>
</evidence>
<dbReference type="GO" id="GO:0008408">
    <property type="term" value="F:3'-5' exonuclease activity"/>
    <property type="evidence" value="ECO:0007669"/>
    <property type="project" value="UniProtKB-UniRule"/>
</dbReference>
<dbReference type="InterPro" id="IPR020046">
    <property type="entry name" value="5-3_exonucl_a-hlix_arch_N"/>
</dbReference>
<evidence type="ECO:0000256" key="1">
    <source>
        <dbReference type="ARBA" id="ARBA00007705"/>
    </source>
</evidence>
<protein>
    <recommendedName>
        <fullName evidence="4 16">DNA polymerase I</fullName>
        <ecNumber evidence="3 16">2.7.7.7</ecNumber>
    </recommendedName>
</protein>
<dbReference type="FunFam" id="3.40.50.1010:FF:000001">
    <property type="entry name" value="DNA polymerase I"/>
    <property type="match status" value="1"/>
</dbReference>
<dbReference type="HOGENOM" id="CLU_004675_0_0_5"/>
<keyword evidence="11 17" id="KW-0269">Exonuclease</keyword>
<dbReference type="GO" id="GO:0003887">
    <property type="term" value="F:DNA-directed DNA polymerase activity"/>
    <property type="evidence" value="ECO:0007669"/>
    <property type="project" value="UniProtKB-UniRule"/>
</dbReference>
<dbReference type="CDD" id="cd08637">
    <property type="entry name" value="DNA_pol_A_pol_I_C"/>
    <property type="match status" value="1"/>
</dbReference>
<dbReference type="InterPro" id="IPR002421">
    <property type="entry name" value="5-3_exonuclease"/>
</dbReference>
<reference evidence="21 22" key="1">
    <citation type="journal article" date="2010" name="J. Bacteriol.">
        <title>Complete genome sequence of "Candidatus Puniceispirillum marinum" IMCC1322, a representative of the SAR116 clade in the Alphaproteobacteria.</title>
        <authorList>
            <person name="Oh H.M."/>
            <person name="Kwon K.K."/>
            <person name="Kang I."/>
            <person name="Kang S.G."/>
            <person name="Lee J.H."/>
            <person name="Kim S.J."/>
            <person name="Cho J.C."/>
        </authorList>
    </citation>
    <scope>NUCLEOTIDE SEQUENCE [LARGE SCALE GENOMIC DNA]</scope>
    <source>
        <strain evidence="21 22">IMCC1322</strain>
    </source>
</reference>
<feature type="domain" description="DNA-directed DNA polymerase family A palm" evidence="20">
    <location>
        <begin position="730"/>
        <end position="936"/>
    </location>
</feature>
<evidence type="ECO:0000259" key="18">
    <source>
        <dbReference type="SMART" id="SM00474"/>
    </source>
</evidence>
<dbReference type="Pfam" id="PF02739">
    <property type="entry name" value="5_3_exonuc_N"/>
    <property type="match status" value="1"/>
</dbReference>
<evidence type="ECO:0000256" key="2">
    <source>
        <dbReference type="ARBA" id="ARBA00011541"/>
    </source>
</evidence>
<dbReference type="GO" id="GO:0006261">
    <property type="term" value="P:DNA-templated DNA replication"/>
    <property type="evidence" value="ECO:0007669"/>
    <property type="project" value="UniProtKB-UniRule"/>
</dbReference>
<keyword evidence="9 17" id="KW-0227">DNA damage</keyword>
<dbReference type="PRINTS" id="PR00868">
    <property type="entry name" value="DNAPOLI"/>
</dbReference>
<dbReference type="InterPro" id="IPR019760">
    <property type="entry name" value="DNA-dir_DNA_pol_A_CS"/>
</dbReference>
<dbReference type="Gene3D" id="3.30.420.10">
    <property type="entry name" value="Ribonuclease H-like superfamily/Ribonuclease H"/>
    <property type="match status" value="1"/>
</dbReference>
<comment type="catalytic activity">
    <reaction evidence="15 17">
        <text>DNA(n) + a 2'-deoxyribonucleoside 5'-triphosphate = DNA(n+1) + diphosphate</text>
        <dbReference type="Rhea" id="RHEA:22508"/>
        <dbReference type="Rhea" id="RHEA-COMP:17339"/>
        <dbReference type="Rhea" id="RHEA-COMP:17340"/>
        <dbReference type="ChEBI" id="CHEBI:33019"/>
        <dbReference type="ChEBI" id="CHEBI:61560"/>
        <dbReference type="ChEBI" id="CHEBI:173112"/>
        <dbReference type="EC" id="2.7.7.7"/>
    </reaction>
</comment>
<evidence type="ECO:0000256" key="9">
    <source>
        <dbReference type="ARBA" id="ARBA00022763"/>
    </source>
</evidence>
<dbReference type="NCBIfam" id="NF004397">
    <property type="entry name" value="PRK05755.1"/>
    <property type="match status" value="1"/>
</dbReference>
<dbReference type="FunFam" id="1.20.1060.10:FF:000001">
    <property type="entry name" value="DNA polymerase I"/>
    <property type="match status" value="1"/>
</dbReference>
<dbReference type="SUPFAM" id="SSF88723">
    <property type="entry name" value="PIN domain-like"/>
    <property type="match status" value="1"/>
</dbReference>
<comment type="similarity">
    <text evidence="1 17">Belongs to the DNA polymerase type-A family.</text>
</comment>
<keyword evidence="13 17" id="KW-0238">DNA-binding</keyword>
<evidence type="ECO:0000256" key="14">
    <source>
        <dbReference type="ARBA" id="ARBA00023204"/>
    </source>
</evidence>
<sequence length="976" mass="105824">MMDDDTGTVNDIGIQKARLLLIDGSGYIFRAFHALPMMTRADGTPVNAVYGFTSMLMKLVDDMMPDHVAVVFDTSRQTFRSDIYPDYKANRLAPPEDLIPQFALVREATTALSLPMMEASGFEADDLIATYAALAETANMETIIVSSDKDLMQLVRGNVTMLDPMKQRRIGAAEVEEKFGVTPDKVVDVQALAGDSSDNVPGVPGIGVKTAAELINIYGDLESLLACADEIKQPKRRENLIAFAEQARISRQLVLLREDAPTPLEMGAMKTPPRNMDVLKAFLVEQDFKRLLVRIGASADAADKVSNPAVRSMGGTLSTNANQDQTAKDSAMATIHDAQSLRNIEADYTLITDREALVSFLGKARKQGFLAVDTETTGLNASAVDLVGISMAIAPGQACYIPLRHGATNDSAVGSGVAVQGGLNFSDDDTPAHYPQLDFETAMAEIKPLFEDPAVLKIGHNLKYDAHVLMRPRNGGINLAPVDDTMCLSYVLDGGRVERHSMDYLAGHWLDYTTIKFSDVCGKGAKQIPFSELAPEAALDYAAEDADITLRLWMILKPRLAGEKVASVYERLERPLIPVLAQMENYGITVDRSILARMSNDFATRMEALAQDILALAGEDFNIASPKQLGEILFDKMGLQGGKKAKTGAYSTSADVLEDLAASGVEIASKVLDWRHLAKLKSTYADALVECILPATGRVHTSFSMVGASTGRLSSSDPNVQNIPIRTSEGRQIRTAFIAAEGCKLISVDYSQIELRLVAHVAGEQSMIEAFKDGIDIHARTASEVFGIPLDQMDSETRRRAKAINFGIIYGISAFGLARQLSIPQGEARDYIASYFENFPGIRAYMERIKTEAREDGFVETLFGRRIHITGMAGGSAAHRGFAERQAINAPIQGSAADIIKRAMIRIPPALQAADIRADMLLQVHDELIFEAPAADADNAVKHITRIMEAAAAPVVDLKVPLVAEAGIADSWADAH</sequence>
<dbReference type="AlphaFoldDB" id="D5BTB4"/>
<keyword evidence="6 17" id="KW-0548">Nucleotidyltransferase</keyword>
<evidence type="ECO:0000256" key="17">
    <source>
        <dbReference type="RuleBase" id="RU004460"/>
    </source>
</evidence>
<gene>
    <name evidence="17" type="primary">polA</name>
    <name evidence="21" type="ordered locus">SAR116_1268</name>
</gene>
<dbReference type="eggNOG" id="COG0258">
    <property type="taxonomic scope" value="Bacteria"/>
</dbReference>
<dbReference type="InterPro" id="IPR036397">
    <property type="entry name" value="RNaseH_sf"/>
</dbReference>
<dbReference type="NCBIfam" id="TIGR00593">
    <property type="entry name" value="pola"/>
    <property type="match status" value="1"/>
</dbReference>
<evidence type="ECO:0000256" key="8">
    <source>
        <dbReference type="ARBA" id="ARBA00022722"/>
    </source>
</evidence>
<dbReference type="Gene3D" id="1.20.1060.10">
    <property type="entry name" value="Taq DNA Polymerase, Chain T, domain 4"/>
    <property type="match status" value="1"/>
</dbReference>
<evidence type="ECO:0000259" key="20">
    <source>
        <dbReference type="SMART" id="SM00482"/>
    </source>
</evidence>
<dbReference type="FunFam" id="1.10.150.20:FF:000002">
    <property type="entry name" value="DNA polymerase I"/>
    <property type="match status" value="1"/>
</dbReference>
<dbReference type="InterPro" id="IPR012337">
    <property type="entry name" value="RNaseH-like_sf"/>
</dbReference>
<comment type="subunit">
    <text evidence="2">Single-chain monomer with multiple functions.</text>
</comment>
<dbReference type="InterPro" id="IPR029060">
    <property type="entry name" value="PIN-like_dom_sf"/>
</dbReference>
<evidence type="ECO:0000259" key="19">
    <source>
        <dbReference type="SMART" id="SM00475"/>
    </source>
</evidence>
<dbReference type="CDD" id="cd09898">
    <property type="entry name" value="H3TH_53EXO"/>
    <property type="match status" value="1"/>
</dbReference>
<dbReference type="InterPro" id="IPR008918">
    <property type="entry name" value="HhH2"/>
</dbReference>
<dbReference type="Gene3D" id="1.10.150.20">
    <property type="entry name" value="5' to 3' exonuclease, C-terminal subdomain"/>
    <property type="match status" value="2"/>
</dbReference>
<dbReference type="InterPro" id="IPR002298">
    <property type="entry name" value="DNA_polymerase_A"/>
</dbReference>
<evidence type="ECO:0000313" key="22">
    <source>
        <dbReference type="Proteomes" id="UP000007460"/>
    </source>
</evidence>
<dbReference type="SMART" id="SM00475">
    <property type="entry name" value="53EXOc"/>
    <property type="match status" value="1"/>
</dbReference>
<dbReference type="GO" id="GO:0003677">
    <property type="term" value="F:DNA binding"/>
    <property type="evidence" value="ECO:0007669"/>
    <property type="project" value="UniProtKB-UniRule"/>
</dbReference>
<dbReference type="InterPro" id="IPR043502">
    <property type="entry name" value="DNA/RNA_pol_sf"/>
</dbReference>
<keyword evidence="8" id="KW-0540">Nuclease</keyword>
<accession>D5BTB4</accession>
<dbReference type="SUPFAM" id="SSF56672">
    <property type="entry name" value="DNA/RNA polymerases"/>
    <property type="match status" value="1"/>
</dbReference>
<dbReference type="PANTHER" id="PTHR10133">
    <property type="entry name" value="DNA POLYMERASE I"/>
    <property type="match status" value="1"/>
</dbReference>
<dbReference type="STRING" id="488538.SAR116_1268"/>
<evidence type="ECO:0000313" key="21">
    <source>
        <dbReference type="EMBL" id="ADE39511.1"/>
    </source>
</evidence>
<dbReference type="Proteomes" id="UP000007460">
    <property type="component" value="Chromosome"/>
</dbReference>
<dbReference type="Pfam" id="PF01367">
    <property type="entry name" value="5_3_exonuc"/>
    <property type="match status" value="1"/>
</dbReference>
<keyword evidence="10 17" id="KW-0378">Hydrolase</keyword>
<evidence type="ECO:0000256" key="12">
    <source>
        <dbReference type="ARBA" id="ARBA00022932"/>
    </source>
</evidence>
<dbReference type="Pfam" id="PF01612">
    <property type="entry name" value="DNA_pol_A_exo1"/>
    <property type="match status" value="1"/>
</dbReference>
<evidence type="ECO:0000256" key="15">
    <source>
        <dbReference type="ARBA" id="ARBA00049244"/>
    </source>
</evidence>
<dbReference type="KEGG" id="apb:SAR116_1268"/>
<dbReference type="InterPro" id="IPR036279">
    <property type="entry name" value="5-3_exonuclease_C_sf"/>
</dbReference>
<dbReference type="SUPFAM" id="SSF47807">
    <property type="entry name" value="5' to 3' exonuclease, C-terminal subdomain"/>
    <property type="match status" value="1"/>
</dbReference>
<keyword evidence="22" id="KW-1185">Reference proteome</keyword>
<proteinExistence type="inferred from homology"/>
<dbReference type="InterPro" id="IPR018320">
    <property type="entry name" value="DNA_polymerase_1"/>
</dbReference>
<dbReference type="Gene3D" id="3.40.50.1010">
    <property type="entry name" value="5'-nuclease"/>
    <property type="match status" value="1"/>
</dbReference>
<evidence type="ECO:0000256" key="13">
    <source>
        <dbReference type="ARBA" id="ARBA00023125"/>
    </source>
</evidence>
<dbReference type="SMART" id="SM00474">
    <property type="entry name" value="35EXOc"/>
    <property type="match status" value="1"/>
</dbReference>
<evidence type="ECO:0000256" key="6">
    <source>
        <dbReference type="ARBA" id="ARBA00022695"/>
    </source>
</evidence>
<dbReference type="InterPro" id="IPR020045">
    <property type="entry name" value="DNA_polI_H3TH"/>
</dbReference>
<dbReference type="EC" id="2.7.7.7" evidence="3 16"/>
<evidence type="ECO:0000256" key="5">
    <source>
        <dbReference type="ARBA" id="ARBA00022679"/>
    </source>
</evidence>
<name>D5BTB4_PUNMI</name>
<dbReference type="EMBL" id="CP001751">
    <property type="protein sequence ID" value="ADE39511.1"/>
    <property type="molecule type" value="Genomic_DNA"/>
</dbReference>
<dbReference type="SMART" id="SM00482">
    <property type="entry name" value="POLAc"/>
    <property type="match status" value="1"/>
</dbReference>
<dbReference type="InterPro" id="IPR001098">
    <property type="entry name" value="DNA-dir_DNA_pol_A_palm_dom"/>
</dbReference>
<keyword evidence="5 17" id="KW-0808">Transferase</keyword>
<dbReference type="CDD" id="cd06139">
    <property type="entry name" value="DNA_polA_I_Ecoli_like_exo"/>
    <property type="match status" value="1"/>
</dbReference>
<evidence type="ECO:0000256" key="7">
    <source>
        <dbReference type="ARBA" id="ARBA00022705"/>
    </source>
</evidence>